<dbReference type="AlphaFoldDB" id="A0A2P2P942"/>
<dbReference type="EMBL" id="GGEC01070689">
    <property type="protein sequence ID" value="MBX51173.1"/>
    <property type="molecule type" value="Transcribed_RNA"/>
</dbReference>
<protein>
    <submittedName>
        <fullName evidence="1">Uncharacterized protein</fullName>
    </submittedName>
</protein>
<sequence length="39" mass="4537">MAKSKHIFNDWISGHGMCCNDQDLFDYKLPSTKVMTNLF</sequence>
<evidence type="ECO:0000313" key="1">
    <source>
        <dbReference type="EMBL" id="MBX51173.1"/>
    </source>
</evidence>
<organism evidence="1">
    <name type="scientific">Rhizophora mucronata</name>
    <name type="common">Asiatic mangrove</name>
    <dbReference type="NCBI Taxonomy" id="61149"/>
    <lineage>
        <taxon>Eukaryota</taxon>
        <taxon>Viridiplantae</taxon>
        <taxon>Streptophyta</taxon>
        <taxon>Embryophyta</taxon>
        <taxon>Tracheophyta</taxon>
        <taxon>Spermatophyta</taxon>
        <taxon>Magnoliopsida</taxon>
        <taxon>eudicotyledons</taxon>
        <taxon>Gunneridae</taxon>
        <taxon>Pentapetalae</taxon>
        <taxon>rosids</taxon>
        <taxon>fabids</taxon>
        <taxon>Malpighiales</taxon>
        <taxon>Rhizophoraceae</taxon>
        <taxon>Rhizophora</taxon>
    </lineage>
</organism>
<proteinExistence type="predicted"/>
<name>A0A2P2P942_RHIMU</name>
<accession>A0A2P2P942</accession>
<reference evidence="1" key="1">
    <citation type="submission" date="2018-02" db="EMBL/GenBank/DDBJ databases">
        <title>Rhizophora mucronata_Transcriptome.</title>
        <authorList>
            <person name="Meera S.P."/>
            <person name="Sreeshan A."/>
            <person name="Augustine A."/>
        </authorList>
    </citation>
    <scope>NUCLEOTIDE SEQUENCE</scope>
    <source>
        <tissue evidence="1">Leaf</tissue>
    </source>
</reference>